<feature type="binding site" evidence="7">
    <location>
        <position position="106"/>
    </location>
    <ligand>
        <name>FMN</name>
        <dbReference type="ChEBI" id="CHEBI:58210"/>
    </ligand>
</feature>
<feature type="binding site" evidence="7">
    <location>
        <position position="127"/>
    </location>
    <ligand>
        <name>FMN</name>
        <dbReference type="ChEBI" id="CHEBI:58210"/>
    </ligand>
</feature>
<dbReference type="PANTHER" id="PTHR10578:SF107">
    <property type="entry name" value="2-HYDROXYACID OXIDASE 1"/>
    <property type="match status" value="1"/>
</dbReference>
<dbReference type="OrthoDB" id="8717062at2"/>
<sequence length="391" mass="43359">MMVLSIADLQRGAHNVLPSMVRDYLEGGAQDERTLHANPAAYRNWQFMPRRLVALNDIQTQAKIMGDTAAFPAVVAPTGLNALFWPEGDLALARAAQRSQIPFTLSTASSLSIEDIAQQAQGRNWFQLYVIERDLAFDLVSRARNAGYECLVVTVDVVANGKRERDLRNQFALPVRYNWRTLWDGVSHPAWSWRYLRHGLPVLGNFNTPAARSPAARAALLSRAMDRTFTWETLEQIRQQWPGKMLVKGVLHPQDAARCRQMGIDGVVLSNHGGRQLDDACTALDILAQLPRFKDFNVLIDGGVRRGSDIAKAVALGAQAVMIGRAALYGLACKGEDGAYQALSLLHDEYRDTLLQLGCPATSQLGPDYLHRTAINNHIQLPESRFCMESA</sequence>
<evidence type="ECO:0000256" key="2">
    <source>
        <dbReference type="ARBA" id="ARBA00022630"/>
    </source>
</evidence>
<comment type="similarity">
    <text evidence="5">Belongs to the FMN-dependent alpha-hydroxy acid dehydrogenase family.</text>
</comment>
<dbReference type="InterPro" id="IPR013785">
    <property type="entry name" value="Aldolase_TIM"/>
</dbReference>
<feature type="binding site" evidence="7">
    <location>
        <position position="248"/>
    </location>
    <ligand>
        <name>FMN</name>
        <dbReference type="ChEBI" id="CHEBI:58210"/>
    </ligand>
</feature>
<evidence type="ECO:0000313" key="9">
    <source>
        <dbReference type="EMBL" id="RIY41184.1"/>
    </source>
</evidence>
<name>A0A3A1YXI1_9BURK</name>
<evidence type="ECO:0000313" key="10">
    <source>
        <dbReference type="Proteomes" id="UP000266206"/>
    </source>
</evidence>
<dbReference type="PROSITE" id="PS00557">
    <property type="entry name" value="FMN_HYDROXY_ACID_DH_1"/>
    <property type="match status" value="1"/>
</dbReference>
<dbReference type="GO" id="GO:0005886">
    <property type="term" value="C:plasma membrane"/>
    <property type="evidence" value="ECO:0007669"/>
    <property type="project" value="TreeGrafter"/>
</dbReference>
<feature type="binding site" evidence="7">
    <location>
        <position position="270"/>
    </location>
    <ligand>
        <name>FMN</name>
        <dbReference type="ChEBI" id="CHEBI:58210"/>
    </ligand>
</feature>
<dbReference type="GO" id="GO:0004459">
    <property type="term" value="F:L-lactate dehydrogenase (NAD+) activity"/>
    <property type="evidence" value="ECO:0007669"/>
    <property type="project" value="TreeGrafter"/>
</dbReference>
<keyword evidence="3 7" id="KW-0288">FMN</keyword>
<dbReference type="InterPro" id="IPR008259">
    <property type="entry name" value="FMN_hydac_DH_AS"/>
</dbReference>
<comment type="cofactor">
    <cofactor evidence="1">
        <name>FMN</name>
        <dbReference type="ChEBI" id="CHEBI:58210"/>
    </cofactor>
</comment>
<feature type="binding site" evidence="7">
    <location>
        <position position="272"/>
    </location>
    <ligand>
        <name>glyoxylate</name>
        <dbReference type="ChEBI" id="CHEBI:36655"/>
    </ligand>
</feature>
<dbReference type="GO" id="GO:0010181">
    <property type="term" value="F:FMN binding"/>
    <property type="evidence" value="ECO:0007669"/>
    <property type="project" value="InterPro"/>
</dbReference>
<feature type="binding site" evidence="7">
    <location>
        <position position="275"/>
    </location>
    <ligand>
        <name>glyoxylate</name>
        <dbReference type="ChEBI" id="CHEBI:36655"/>
    </ligand>
</feature>
<dbReference type="PROSITE" id="PS51349">
    <property type="entry name" value="FMN_HYDROXY_ACID_DH_2"/>
    <property type="match status" value="1"/>
</dbReference>
<feature type="binding site" evidence="7">
    <location>
        <begin position="301"/>
        <end position="305"/>
    </location>
    <ligand>
        <name>FMN</name>
        <dbReference type="ChEBI" id="CHEBI:58210"/>
    </ligand>
</feature>
<proteinExistence type="inferred from homology"/>
<dbReference type="PANTHER" id="PTHR10578">
    <property type="entry name" value="S -2-HYDROXY-ACID OXIDASE-RELATED"/>
    <property type="match status" value="1"/>
</dbReference>
<feature type="binding site" evidence="7">
    <location>
        <begin position="324"/>
        <end position="325"/>
    </location>
    <ligand>
        <name>FMN</name>
        <dbReference type="ChEBI" id="CHEBI:58210"/>
    </ligand>
</feature>
<evidence type="ECO:0000256" key="5">
    <source>
        <dbReference type="ARBA" id="ARBA00024042"/>
    </source>
</evidence>
<keyword evidence="4" id="KW-0560">Oxidoreductase</keyword>
<dbReference type="Gene3D" id="3.20.20.70">
    <property type="entry name" value="Aldolase class I"/>
    <property type="match status" value="1"/>
</dbReference>
<dbReference type="Proteomes" id="UP000266206">
    <property type="component" value="Unassembled WGS sequence"/>
</dbReference>
<evidence type="ECO:0000256" key="1">
    <source>
        <dbReference type="ARBA" id="ARBA00001917"/>
    </source>
</evidence>
<protein>
    <submittedName>
        <fullName evidence="9">Mandelate dehydrogenase</fullName>
    </submittedName>
</protein>
<organism evidence="9 10">
    <name type="scientific">Neopusillimonas maritima</name>
    <dbReference type="NCBI Taxonomy" id="2026239"/>
    <lineage>
        <taxon>Bacteria</taxon>
        <taxon>Pseudomonadati</taxon>
        <taxon>Pseudomonadota</taxon>
        <taxon>Betaproteobacteria</taxon>
        <taxon>Burkholderiales</taxon>
        <taxon>Alcaligenaceae</taxon>
        <taxon>Neopusillimonas</taxon>
    </lineage>
</organism>
<dbReference type="Pfam" id="PF01070">
    <property type="entry name" value="FMN_dh"/>
    <property type="match status" value="1"/>
</dbReference>
<dbReference type="SUPFAM" id="SSF51395">
    <property type="entry name" value="FMN-linked oxidoreductases"/>
    <property type="match status" value="1"/>
</dbReference>
<dbReference type="FunFam" id="3.20.20.70:FF:000029">
    <property type="entry name" value="L-lactate dehydrogenase"/>
    <property type="match status" value="1"/>
</dbReference>
<evidence type="ECO:0000256" key="4">
    <source>
        <dbReference type="ARBA" id="ARBA00023002"/>
    </source>
</evidence>
<evidence type="ECO:0000259" key="8">
    <source>
        <dbReference type="PROSITE" id="PS51349"/>
    </source>
</evidence>
<evidence type="ECO:0000256" key="7">
    <source>
        <dbReference type="PIRSR" id="PIRSR000138-2"/>
    </source>
</evidence>
<evidence type="ECO:0000256" key="6">
    <source>
        <dbReference type="PIRSR" id="PIRSR000138-1"/>
    </source>
</evidence>
<dbReference type="InterPro" id="IPR000262">
    <property type="entry name" value="FMN-dep_DH"/>
</dbReference>
<feature type="binding site" evidence="7">
    <location>
        <position position="24"/>
    </location>
    <ligand>
        <name>glyoxylate</name>
        <dbReference type="ChEBI" id="CHEBI:36655"/>
    </ligand>
</feature>
<feature type="domain" description="FMN hydroxy acid dehydrogenase" evidence="8">
    <location>
        <begin position="1"/>
        <end position="375"/>
    </location>
</feature>
<accession>A0A3A1YXI1</accession>
<evidence type="ECO:0000256" key="3">
    <source>
        <dbReference type="ARBA" id="ARBA00022643"/>
    </source>
</evidence>
<keyword evidence="2 7" id="KW-0285">Flavoprotein</keyword>
<dbReference type="GO" id="GO:0009060">
    <property type="term" value="P:aerobic respiration"/>
    <property type="evidence" value="ECO:0007669"/>
    <property type="project" value="TreeGrafter"/>
</dbReference>
<dbReference type="InterPro" id="IPR037396">
    <property type="entry name" value="FMN_HAD"/>
</dbReference>
<dbReference type="InterPro" id="IPR012133">
    <property type="entry name" value="Alpha-hydoxy_acid_DH_FMN"/>
</dbReference>
<feature type="binding site" evidence="7">
    <location>
        <position position="154"/>
    </location>
    <ligand>
        <name>FMN</name>
        <dbReference type="ChEBI" id="CHEBI:58210"/>
    </ligand>
</feature>
<dbReference type="RefSeq" id="WP_119515877.1">
    <property type="nucleotide sequence ID" value="NZ_NQYH01000004.1"/>
</dbReference>
<feature type="binding site" evidence="7">
    <location>
        <position position="129"/>
    </location>
    <ligand>
        <name>glyoxylate</name>
        <dbReference type="ChEBI" id="CHEBI:36655"/>
    </ligand>
</feature>
<reference evidence="9 10" key="1">
    <citation type="submission" date="2017-08" db="EMBL/GenBank/DDBJ databases">
        <title>Pusillimonas indicus sp. nov., a member of the family Alcaligenaceae isolated from surface seawater.</title>
        <authorList>
            <person name="Li J."/>
        </authorList>
    </citation>
    <scope>NUCLEOTIDE SEQUENCE [LARGE SCALE GENOMIC DNA]</scope>
    <source>
        <strain evidence="9 10">L52-1-41</strain>
    </source>
</reference>
<dbReference type="AlphaFoldDB" id="A0A3A1YXI1"/>
<dbReference type="EMBL" id="NQYH01000004">
    <property type="protein sequence ID" value="RIY41184.1"/>
    <property type="molecule type" value="Genomic_DNA"/>
</dbReference>
<dbReference type="PIRSF" id="PIRSF000138">
    <property type="entry name" value="Al-hdrx_acd_dh"/>
    <property type="match status" value="1"/>
</dbReference>
<gene>
    <name evidence="9" type="ORF">CJP73_06500</name>
</gene>
<comment type="caution">
    <text evidence="9">The sequence shown here is derived from an EMBL/GenBank/DDBJ whole genome shotgun (WGS) entry which is preliminary data.</text>
</comment>
<feature type="binding site" evidence="7">
    <location>
        <begin position="77"/>
        <end position="79"/>
    </location>
    <ligand>
        <name>FMN</name>
        <dbReference type="ChEBI" id="CHEBI:58210"/>
    </ligand>
</feature>
<feature type="active site" description="Proton acceptor" evidence="6">
    <location>
        <position position="272"/>
    </location>
</feature>
<feature type="binding site" evidence="7">
    <location>
        <position position="163"/>
    </location>
    <ligand>
        <name>glyoxylate</name>
        <dbReference type="ChEBI" id="CHEBI:36655"/>
    </ligand>
</feature>